<evidence type="ECO:0008006" key="3">
    <source>
        <dbReference type="Google" id="ProtNLM"/>
    </source>
</evidence>
<dbReference type="RefSeq" id="WP_121767328.1">
    <property type="nucleotide sequence ID" value="NZ_RAZM01000083.1"/>
</dbReference>
<name>A0A3L7YW05_9BACE</name>
<dbReference type="AlphaFoldDB" id="A0A3L7YW05"/>
<reference evidence="1 2" key="1">
    <citation type="submission" date="2018-09" db="EMBL/GenBank/DDBJ databases">
        <title>Murine metabolic-syndrome-specific gut microbial biobank.</title>
        <authorList>
            <person name="Liu C."/>
        </authorList>
    </citation>
    <scope>NUCLEOTIDE SEQUENCE [LARGE SCALE GENOMIC DNA]</scope>
    <source>
        <strain evidence="1 2">0.1X-D8-26</strain>
    </source>
</reference>
<evidence type="ECO:0000313" key="2">
    <source>
        <dbReference type="Proteomes" id="UP000267159"/>
    </source>
</evidence>
<dbReference type="EMBL" id="RAZM01000083">
    <property type="protein sequence ID" value="RLT78769.1"/>
    <property type="molecule type" value="Genomic_DNA"/>
</dbReference>
<accession>A0A3L7YW05</accession>
<dbReference type="SUPFAM" id="SSF116922">
    <property type="entry name" value="YugE-like"/>
    <property type="match status" value="1"/>
</dbReference>
<dbReference type="InterPro" id="IPR023162">
    <property type="entry name" value="Apc36109-like_dom_sf"/>
</dbReference>
<organism evidence="1 2">
    <name type="scientific">Bacteroides acidifaciens</name>
    <dbReference type="NCBI Taxonomy" id="85831"/>
    <lineage>
        <taxon>Bacteria</taxon>
        <taxon>Pseudomonadati</taxon>
        <taxon>Bacteroidota</taxon>
        <taxon>Bacteroidia</taxon>
        <taxon>Bacteroidales</taxon>
        <taxon>Bacteroidaceae</taxon>
        <taxon>Bacteroides</taxon>
    </lineage>
</organism>
<dbReference type="Proteomes" id="UP000267159">
    <property type="component" value="Unassembled WGS sequence"/>
</dbReference>
<comment type="caution">
    <text evidence="1">The sequence shown here is derived from an EMBL/GenBank/DDBJ whole genome shotgun (WGS) entry which is preliminary data.</text>
</comment>
<gene>
    <name evidence="1" type="ORF">D7Y07_17460</name>
</gene>
<protein>
    <recommendedName>
        <fullName evidence="3">DUF1871 family protein</fullName>
    </recommendedName>
</protein>
<proteinExistence type="predicted"/>
<sequence>MIKNEVITEIRTILIKDWDPLGIGANLNLGDEYDGYIGSIIHILMYSPSIESIISLLKKIEDEDMGIENTNTKYLYPIATKLMKIGEKFHI</sequence>
<evidence type="ECO:0000313" key="1">
    <source>
        <dbReference type="EMBL" id="RLT78769.1"/>
    </source>
</evidence>